<dbReference type="InterPro" id="IPR036291">
    <property type="entry name" value="NAD(P)-bd_dom_sf"/>
</dbReference>
<dbReference type="GO" id="GO:0019305">
    <property type="term" value="P:dTDP-rhamnose biosynthetic process"/>
    <property type="evidence" value="ECO:0007669"/>
    <property type="project" value="UniProtKB-UniPathway"/>
</dbReference>
<reference evidence="8 9" key="1">
    <citation type="submission" date="2016-02" db="EMBL/GenBank/DDBJ databases">
        <authorList>
            <person name="Wen L."/>
            <person name="He K."/>
            <person name="Yang H."/>
        </authorList>
    </citation>
    <scope>NUCLEOTIDE SEQUENCE [LARGE SCALE GENOMIC DNA]</scope>
    <source>
        <strain evidence="8 9">CD09_2</strain>
    </source>
</reference>
<keyword evidence="6" id="KW-0521">NADP</keyword>
<evidence type="ECO:0000313" key="8">
    <source>
        <dbReference type="EMBL" id="OAH38141.1"/>
    </source>
</evidence>
<evidence type="ECO:0000256" key="5">
    <source>
        <dbReference type="ARBA" id="ARBA00048200"/>
    </source>
</evidence>
<proteinExistence type="inferred from homology"/>
<dbReference type="UniPathway" id="UPA00124"/>
<dbReference type="EMBL" id="LSTR01000083">
    <property type="protein sequence ID" value="OAH38141.1"/>
    <property type="molecule type" value="Genomic_DNA"/>
</dbReference>
<comment type="cofactor">
    <cofactor evidence="6">
        <name>Mg(2+)</name>
        <dbReference type="ChEBI" id="CHEBI:18420"/>
    </cofactor>
    <text evidence="6">Binds 1 Mg(2+) ion per monomer.</text>
</comment>
<dbReference type="PANTHER" id="PTHR10491:SF4">
    <property type="entry name" value="METHIONINE ADENOSYLTRANSFERASE 2 SUBUNIT BETA"/>
    <property type="match status" value="1"/>
</dbReference>
<organism evidence="8 9">
    <name type="scientific">Sphingobium yanoikuyae</name>
    <name type="common">Sphingomonas yanoikuyae</name>
    <dbReference type="NCBI Taxonomy" id="13690"/>
    <lineage>
        <taxon>Bacteria</taxon>
        <taxon>Pseudomonadati</taxon>
        <taxon>Pseudomonadota</taxon>
        <taxon>Alphaproteobacteria</taxon>
        <taxon>Sphingomonadales</taxon>
        <taxon>Sphingomonadaceae</taxon>
        <taxon>Sphingobium</taxon>
    </lineage>
</organism>
<dbReference type="InterPro" id="IPR005913">
    <property type="entry name" value="dTDP_dehydrorham_reduct"/>
</dbReference>
<comment type="caution">
    <text evidence="8">The sequence shown here is derived from an EMBL/GenBank/DDBJ whole genome shotgun (WGS) entry which is preliminary data.</text>
</comment>
<evidence type="ECO:0000256" key="2">
    <source>
        <dbReference type="ARBA" id="ARBA00010944"/>
    </source>
</evidence>
<dbReference type="Gene3D" id="3.90.25.10">
    <property type="entry name" value="UDP-galactose 4-epimerase, domain 1"/>
    <property type="match status" value="1"/>
</dbReference>
<accession>A0A177JC27</accession>
<dbReference type="Pfam" id="PF04321">
    <property type="entry name" value="RmlD_sub_bind"/>
    <property type="match status" value="1"/>
</dbReference>
<dbReference type="OrthoDB" id="9803892at2"/>
<dbReference type="RefSeq" id="WP_063977017.1">
    <property type="nucleotide sequence ID" value="NZ_LSTR01000083.1"/>
</dbReference>
<dbReference type="Proteomes" id="UP000077262">
    <property type="component" value="Unassembled WGS sequence"/>
</dbReference>
<feature type="domain" description="RmlD-like substrate binding" evidence="7">
    <location>
        <begin position="1"/>
        <end position="281"/>
    </location>
</feature>
<dbReference type="InterPro" id="IPR029903">
    <property type="entry name" value="RmlD-like-bd"/>
</dbReference>
<evidence type="ECO:0000313" key="9">
    <source>
        <dbReference type="Proteomes" id="UP000077262"/>
    </source>
</evidence>
<comment type="similarity">
    <text evidence="2 6">Belongs to the dTDP-4-dehydrorhamnose reductase family.</text>
</comment>
<dbReference type="Gene3D" id="3.40.50.720">
    <property type="entry name" value="NAD(P)-binding Rossmann-like Domain"/>
    <property type="match status" value="1"/>
</dbReference>
<dbReference type="NCBIfam" id="TIGR01214">
    <property type="entry name" value="rmlD"/>
    <property type="match status" value="1"/>
</dbReference>
<dbReference type="SUPFAM" id="SSF51735">
    <property type="entry name" value="NAD(P)-binding Rossmann-fold domains"/>
    <property type="match status" value="1"/>
</dbReference>
<evidence type="ECO:0000256" key="6">
    <source>
        <dbReference type="RuleBase" id="RU364082"/>
    </source>
</evidence>
<sequence length="285" mass="29992">MKALIVGGGGQLGRSLKASAPSTASVISLDRGALDITDAQAIQAVMQQERPDIIFNAAAYTAVDRAESDAEAAMAANATAVGYMAEAARQAAAAFVHVSTDFVFDGAAGTPYPTDAATSPLGVYGATKLEGERLAGADALIVRTAWVYAPTGGNFVRTMLRLMSERPEVRVVADQIGTPTYAPALADALWAMSQTGAKGIYHYTDAGVASWYDFAVAIQEEALEAGLLTEKVPVIPIATSDFPTPAKRPGYSVLDKSSTYALIGKIAPHWRDNLRIMLKEIKTHG</sequence>
<dbReference type="CDD" id="cd05254">
    <property type="entry name" value="dTDP_HR_like_SDR_e"/>
    <property type="match status" value="1"/>
</dbReference>
<dbReference type="EC" id="1.1.1.133" evidence="3 6"/>
<dbReference type="AlphaFoldDB" id="A0A177JC27"/>
<dbReference type="PANTHER" id="PTHR10491">
    <property type="entry name" value="DTDP-4-DEHYDRORHAMNOSE REDUCTASE"/>
    <property type="match status" value="1"/>
</dbReference>
<comment type="catalytic activity">
    <reaction evidence="5 6">
        <text>dTDP-beta-L-rhamnose + NADP(+) = dTDP-4-dehydro-beta-L-rhamnose + NADPH + H(+)</text>
        <dbReference type="Rhea" id="RHEA:21796"/>
        <dbReference type="ChEBI" id="CHEBI:15378"/>
        <dbReference type="ChEBI" id="CHEBI:57510"/>
        <dbReference type="ChEBI" id="CHEBI:57783"/>
        <dbReference type="ChEBI" id="CHEBI:58349"/>
        <dbReference type="ChEBI" id="CHEBI:62830"/>
        <dbReference type="EC" id="1.1.1.133"/>
    </reaction>
</comment>
<gene>
    <name evidence="8" type="ORF">AX777_23355</name>
</gene>
<evidence type="ECO:0000256" key="1">
    <source>
        <dbReference type="ARBA" id="ARBA00004781"/>
    </source>
</evidence>
<dbReference type="GO" id="GO:0008831">
    <property type="term" value="F:dTDP-4-dehydrorhamnose reductase activity"/>
    <property type="evidence" value="ECO:0007669"/>
    <property type="project" value="UniProtKB-EC"/>
</dbReference>
<dbReference type="GO" id="GO:0005829">
    <property type="term" value="C:cytosol"/>
    <property type="evidence" value="ECO:0007669"/>
    <property type="project" value="TreeGrafter"/>
</dbReference>
<comment type="pathway">
    <text evidence="1 6">Carbohydrate biosynthesis; dTDP-L-rhamnose biosynthesis.</text>
</comment>
<protein>
    <recommendedName>
        <fullName evidence="4 6">dTDP-4-dehydrorhamnose reductase</fullName>
        <ecNumber evidence="3 6">1.1.1.133</ecNumber>
    </recommendedName>
</protein>
<name>A0A177JC27_SPHYA</name>
<evidence type="ECO:0000256" key="4">
    <source>
        <dbReference type="ARBA" id="ARBA00017099"/>
    </source>
</evidence>
<keyword evidence="6" id="KW-0560">Oxidoreductase</keyword>
<evidence type="ECO:0000259" key="7">
    <source>
        <dbReference type="Pfam" id="PF04321"/>
    </source>
</evidence>
<comment type="function">
    <text evidence="6">Catalyzes the reduction of dTDP-6-deoxy-L-lyxo-4-hexulose to yield dTDP-L-rhamnose.</text>
</comment>
<evidence type="ECO:0000256" key="3">
    <source>
        <dbReference type="ARBA" id="ARBA00012929"/>
    </source>
</evidence>